<name>A0A016WLJ9_9BILA</name>
<keyword evidence="2" id="KW-1185">Reference proteome</keyword>
<sequence>MQEMKAYFQCGEGADECSAVGCACVPTRKPVNGTYCTHSLRQTTHGDGVGWRVVSLKTRRGRGRDPGFSAGRSPFLCSSHICDVLILYLTTHASAPGRGFWLLLPLSIVCFKRDNS</sequence>
<dbReference type="AlphaFoldDB" id="A0A016WLJ9"/>
<dbReference type="Proteomes" id="UP000024635">
    <property type="component" value="Unassembled WGS sequence"/>
</dbReference>
<protein>
    <submittedName>
        <fullName evidence="1">Uncharacterized protein</fullName>
    </submittedName>
</protein>
<accession>A0A016WLJ9</accession>
<evidence type="ECO:0000313" key="2">
    <source>
        <dbReference type="Proteomes" id="UP000024635"/>
    </source>
</evidence>
<evidence type="ECO:0000313" key="1">
    <source>
        <dbReference type="EMBL" id="EYC40466.1"/>
    </source>
</evidence>
<dbReference type="EMBL" id="JARK01000211">
    <property type="protein sequence ID" value="EYC40466.1"/>
    <property type="molecule type" value="Genomic_DNA"/>
</dbReference>
<comment type="caution">
    <text evidence="1">The sequence shown here is derived from an EMBL/GenBank/DDBJ whole genome shotgun (WGS) entry which is preliminary data.</text>
</comment>
<proteinExistence type="predicted"/>
<reference evidence="2" key="1">
    <citation type="journal article" date="2015" name="Nat. Genet.">
        <title>The genome and transcriptome of the zoonotic hookworm Ancylostoma ceylanicum identify infection-specific gene families.</title>
        <authorList>
            <person name="Schwarz E.M."/>
            <person name="Hu Y."/>
            <person name="Antoshechkin I."/>
            <person name="Miller M.M."/>
            <person name="Sternberg P.W."/>
            <person name="Aroian R.V."/>
        </authorList>
    </citation>
    <scope>NUCLEOTIDE SEQUENCE</scope>
    <source>
        <strain evidence="2">HY135</strain>
    </source>
</reference>
<organism evidence="1 2">
    <name type="scientific">Ancylostoma ceylanicum</name>
    <dbReference type="NCBI Taxonomy" id="53326"/>
    <lineage>
        <taxon>Eukaryota</taxon>
        <taxon>Metazoa</taxon>
        <taxon>Ecdysozoa</taxon>
        <taxon>Nematoda</taxon>
        <taxon>Chromadorea</taxon>
        <taxon>Rhabditida</taxon>
        <taxon>Rhabditina</taxon>
        <taxon>Rhabditomorpha</taxon>
        <taxon>Strongyloidea</taxon>
        <taxon>Ancylostomatidae</taxon>
        <taxon>Ancylostomatinae</taxon>
        <taxon>Ancylostoma</taxon>
    </lineage>
</organism>
<gene>
    <name evidence="1" type="primary">Acey_s0611.g638</name>
    <name evidence="1" type="ORF">Y032_0611g638</name>
</gene>